<reference evidence="7" key="1">
    <citation type="submission" date="2025-08" db="UniProtKB">
        <authorList>
            <consortium name="RefSeq"/>
        </authorList>
    </citation>
    <scope>IDENTIFICATION</scope>
</reference>
<dbReference type="GO" id="GO:0016929">
    <property type="term" value="F:deSUMOylase activity"/>
    <property type="evidence" value="ECO:0007669"/>
    <property type="project" value="TreeGrafter"/>
</dbReference>
<protein>
    <submittedName>
        <fullName evidence="7">Sentrin-specific protease 1-like</fullName>
    </submittedName>
</protein>
<dbReference type="Pfam" id="PF02902">
    <property type="entry name" value="Peptidase_C48"/>
    <property type="match status" value="1"/>
</dbReference>
<evidence type="ECO:0000256" key="3">
    <source>
        <dbReference type="ARBA" id="ARBA00022801"/>
    </source>
</evidence>
<keyword evidence="6" id="KW-1185">Reference proteome</keyword>
<keyword evidence="4" id="KW-0788">Thiol protease</keyword>
<dbReference type="GO" id="GO:0005634">
    <property type="term" value="C:nucleus"/>
    <property type="evidence" value="ECO:0007669"/>
    <property type="project" value="TreeGrafter"/>
</dbReference>
<dbReference type="FunFam" id="3.40.395.10:FF:000001">
    <property type="entry name" value="Sentrin-specific protease 1"/>
    <property type="match status" value="1"/>
</dbReference>
<dbReference type="PROSITE" id="PS50600">
    <property type="entry name" value="ULP_PROTEASE"/>
    <property type="match status" value="1"/>
</dbReference>
<dbReference type="InterPro" id="IPR003653">
    <property type="entry name" value="Peptidase_C48_C"/>
</dbReference>
<dbReference type="GO" id="GO:0060255">
    <property type="term" value="P:regulation of macromolecule metabolic process"/>
    <property type="evidence" value="ECO:0007669"/>
    <property type="project" value="UniProtKB-ARBA"/>
</dbReference>
<dbReference type="Proteomes" id="UP000695007">
    <property type="component" value="Unplaced"/>
</dbReference>
<evidence type="ECO:0000256" key="4">
    <source>
        <dbReference type="ARBA" id="ARBA00022807"/>
    </source>
</evidence>
<dbReference type="SUPFAM" id="SSF54001">
    <property type="entry name" value="Cysteine proteinases"/>
    <property type="match status" value="1"/>
</dbReference>
<dbReference type="InterPro" id="IPR038765">
    <property type="entry name" value="Papain-like_cys_pep_sf"/>
</dbReference>
<dbReference type="PANTHER" id="PTHR12606:SF141">
    <property type="entry name" value="GH15225P-RELATED"/>
    <property type="match status" value="1"/>
</dbReference>
<dbReference type="PANTHER" id="PTHR12606">
    <property type="entry name" value="SENTRIN/SUMO-SPECIFIC PROTEASE"/>
    <property type="match status" value="1"/>
</dbReference>
<keyword evidence="2" id="KW-0645">Protease</keyword>
<gene>
    <name evidence="7" type="primary">LOC105365847</name>
</gene>
<dbReference type="Gene3D" id="3.40.395.10">
    <property type="entry name" value="Adenoviral Proteinase, Chain A"/>
    <property type="match status" value="1"/>
</dbReference>
<evidence type="ECO:0000256" key="2">
    <source>
        <dbReference type="ARBA" id="ARBA00022670"/>
    </source>
</evidence>
<evidence type="ECO:0000313" key="7">
    <source>
        <dbReference type="RefSeq" id="XP_011502407.1"/>
    </source>
</evidence>
<dbReference type="GO" id="GO:0080090">
    <property type="term" value="P:regulation of primary metabolic process"/>
    <property type="evidence" value="ECO:0007669"/>
    <property type="project" value="UniProtKB-ARBA"/>
</dbReference>
<dbReference type="KEGG" id="csol:105365847"/>
<dbReference type="RefSeq" id="XP_011502407.1">
    <property type="nucleotide sequence ID" value="XM_011504105.1"/>
</dbReference>
<organism evidence="6 7">
    <name type="scientific">Ceratosolen solmsi marchali</name>
    <dbReference type="NCBI Taxonomy" id="326594"/>
    <lineage>
        <taxon>Eukaryota</taxon>
        <taxon>Metazoa</taxon>
        <taxon>Ecdysozoa</taxon>
        <taxon>Arthropoda</taxon>
        <taxon>Hexapoda</taxon>
        <taxon>Insecta</taxon>
        <taxon>Pterygota</taxon>
        <taxon>Neoptera</taxon>
        <taxon>Endopterygota</taxon>
        <taxon>Hymenoptera</taxon>
        <taxon>Apocrita</taxon>
        <taxon>Proctotrupomorpha</taxon>
        <taxon>Chalcidoidea</taxon>
        <taxon>Agaonidae</taxon>
        <taxon>Agaoninae</taxon>
        <taxon>Ceratosolen</taxon>
    </lineage>
</organism>
<sequence>MIFEFFKKLFWKADESSRKRKASDSFFHVEDNIHSKKYCHDFVSCNHVKIISEANDSSNIECIKMNSNCYSHPILNSKQFDNDNENGSKKIKSLQSTIKTNHENNKCLSKKNYISLQQSESINQLTLFKTHRLVEKKQYSEMLMNFIPPEVQKINKDSSINRNQQHLIKIINLNENKNTKVRSSVNFESNTSMEVSKMDSCKSWFYLNKSNPFRIGYQKSVTNFNLVKEDEKKDIYINSAISYKPIEIIKTNTLREKFSNKEVIKQDFISQITNRYNKRMEECYKEAEELRKKTFILNKHNQLTREAALADQLNRSMRFYKAVLNENDKLEETKLPELNIDMLQRIKFALSAGPSDEILIQGFGLQITRKDIQTLAGLNWLNDEIINFYMNLLIIRGNCDKYPSVYAMNTFFYPKLCTSGHGCLKRWTRKVDIFSKDLIVVPIHLGVHWCLAIIDFRNKSIRYYDSMGSPNYKCLQILKQYLYEESIDKKKKTFDFLDWNFECIKDIPQQMNGSDCGVFSCMFAEYVCANKDLNFSQEQMPYFRNKMVFEILTSQIL</sequence>
<name>A0AAJ6YQM6_9HYME</name>
<evidence type="ECO:0000259" key="5">
    <source>
        <dbReference type="PROSITE" id="PS50600"/>
    </source>
</evidence>
<dbReference type="GO" id="GO:0016926">
    <property type="term" value="P:protein desumoylation"/>
    <property type="evidence" value="ECO:0007669"/>
    <property type="project" value="TreeGrafter"/>
</dbReference>
<feature type="domain" description="Ubiquitin-like protease family profile" evidence="5">
    <location>
        <begin position="365"/>
        <end position="527"/>
    </location>
</feature>
<dbReference type="GeneID" id="105365847"/>
<dbReference type="AlphaFoldDB" id="A0AAJ6YQM6"/>
<accession>A0AAJ6YQM6</accession>
<keyword evidence="3" id="KW-0378">Hydrolase</keyword>
<dbReference type="GO" id="GO:0006508">
    <property type="term" value="P:proteolysis"/>
    <property type="evidence" value="ECO:0007669"/>
    <property type="project" value="UniProtKB-KW"/>
</dbReference>
<evidence type="ECO:0000256" key="1">
    <source>
        <dbReference type="ARBA" id="ARBA00005234"/>
    </source>
</evidence>
<proteinExistence type="inferred from homology"/>
<evidence type="ECO:0000313" key="6">
    <source>
        <dbReference type="Proteomes" id="UP000695007"/>
    </source>
</evidence>
<comment type="similarity">
    <text evidence="1">Belongs to the peptidase C48 family.</text>
</comment>